<dbReference type="PANTHER" id="PTHR42856">
    <property type="entry name" value="ACYL-COENZYME A THIOESTERASE PAAI"/>
    <property type="match status" value="1"/>
</dbReference>
<dbReference type="Proteomes" id="UP000637423">
    <property type="component" value="Unassembled WGS sequence"/>
</dbReference>
<reference evidence="4" key="1">
    <citation type="journal article" date="2014" name="Int. J. Syst. Evol. Microbiol.">
        <title>Complete genome sequence of Corynebacterium casei LMG S-19264T (=DSM 44701T), isolated from a smear-ripened cheese.</title>
        <authorList>
            <consortium name="US DOE Joint Genome Institute (JGI-PGF)"/>
            <person name="Walter F."/>
            <person name="Albersmeier A."/>
            <person name="Kalinowski J."/>
            <person name="Ruckert C."/>
        </authorList>
    </citation>
    <scope>NUCLEOTIDE SEQUENCE</scope>
    <source>
        <strain evidence="4">CGMCC 1.10998</strain>
    </source>
</reference>
<evidence type="ECO:0000256" key="1">
    <source>
        <dbReference type="ARBA" id="ARBA00008324"/>
    </source>
</evidence>
<dbReference type="NCBIfam" id="TIGR02286">
    <property type="entry name" value="PaaD"/>
    <property type="match status" value="1"/>
</dbReference>
<dbReference type="GO" id="GO:0016289">
    <property type="term" value="F:acyl-CoA hydrolase activity"/>
    <property type="evidence" value="ECO:0007669"/>
    <property type="project" value="TreeGrafter"/>
</dbReference>
<reference evidence="4" key="2">
    <citation type="submission" date="2020-09" db="EMBL/GenBank/DDBJ databases">
        <authorList>
            <person name="Sun Q."/>
            <person name="Zhou Y."/>
        </authorList>
    </citation>
    <scope>NUCLEOTIDE SEQUENCE</scope>
    <source>
        <strain evidence="4">CGMCC 1.10998</strain>
    </source>
</reference>
<dbReference type="InterPro" id="IPR011973">
    <property type="entry name" value="PaaD"/>
</dbReference>
<evidence type="ECO:0000256" key="2">
    <source>
        <dbReference type="ARBA" id="ARBA00022801"/>
    </source>
</evidence>
<dbReference type="SUPFAM" id="SSF54637">
    <property type="entry name" value="Thioesterase/thiol ester dehydrase-isomerase"/>
    <property type="match status" value="1"/>
</dbReference>
<dbReference type="PANTHER" id="PTHR42856:SF1">
    <property type="entry name" value="ACYL-COENZYME A THIOESTERASE PAAI"/>
    <property type="match status" value="1"/>
</dbReference>
<dbReference type="NCBIfam" id="TIGR00369">
    <property type="entry name" value="unchar_dom_1"/>
    <property type="match status" value="1"/>
</dbReference>
<sequence length="147" mass="15505">MDEDLIPPEPPSPAIVAAAMYARDTAAQSMGIKITDIEQGHAIASMPVRADMIQGHSTCHGGMIFSLADTAFAYACNSRNQATVAAGCNIEFLKPAFLDDLLTAEARQVTQAGRSGIYDVLVSNQHGEIIATFRGKSAAIKGQVITP</sequence>
<evidence type="ECO:0000259" key="3">
    <source>
        <dbReference type="Pfam" id="PF03061"/>
    </source>
</evidence>
<dbReference type="Pfam" id="PF03061">
    <property type="entry name" value="4HBT"/>
    <property type="match status" value="1"/>
</dbReference>
<dbReference type="FunFam" id="3.10.129.10:FF:000022">
    <property type="entry name" value="Phenylacetic acid degradation protein"/>
    <property type="match status" value="1"/>
</dbReference>
<keyword evidence="5" id="KW-1185">Reference proteome</keyword>
<comment type="similarity">
    <text evidence="1">Belongs to the thioesterase PaaI family.</text>
</comment>
<dbReference type="RefSeq" id="WP_188568010.1">
    <property type="nucleotide sequence ID" value="NZ_BMED01000004.1"/>
</dbReference>
<name>A0A916UW28_9BURK</name>
<dbReference type="InterPro" id="IPR052723">
    <property type="entry name" value="Acyl-CoA_thioesterase_PaaI"/>
</dbReference>
<protein>
    <submittedName>
        <fullName evidence="4">Phenylacetic acid degradation protein PaaD</fullName>
    </submittedName>
</protein>
<keyword evidence="2" id="KW-0378">Hydrolase</keyword>
<gene>
    <name evidence="4" type="primary">paaI</name>
    <name evidence="4" type="ORF">GCM10011396_41510</name>
</gene>
<evidence type="ECO:0000313" key="4">
    <source>
        <dbReference type="EMBL" id="GGC89967.1"/>
    </source>
</evidence>
<proteinExistence type="inferred from homology"/>
<evidence type="ECO:0000313" key="5">
    <source>
        <dbReference type="Proteomes" id="UP000637423"/>
    </source>
</evidence>
<dbReference type="EMBL" id="BMED01000004">
    <property type="protein sequence ID" value="GGC89967.1"/>
    <property type="molecule type" value="Genomic_DNA"/>
</dbReference>
<accession>A0A916UW28</accession>
<comment type="caution">
    <text evidence="4">The sequence shown here is derived from an EMBL/GenBank/DDBJ whole genome shotgun (WGS) entry which is preliminary data.</text>
</comment>
<organism evidence="4 5">
    <name type="scientific">Undibacterium terreum</name>
    <dbReference type="NCBI Taxonomy" id="1224302"/>
    <lineage>
        <taxon>Bacteria</taxon>
        <taxon>Pseudomonadati</taxon>
        <taxon>Pseudomonadota</taxon>
        <taxon>Betaproteobacteria</taxon>
        <taxon>Burkholderiales</taxon>
        <taxon>Oxalobacteraceae</taxon>
        <taxon>Undibacterium</taxon>
    </lineage>
</organism>
<dbReference type="AlphaFoldDB" id="A0A916UW28"/>
<feature type="domain" description="Thioesterase" evidence="3">
    <location>
        <begin position="57"/>
        <end position="129"/>
    </location>
</feature>
<dbReference type="CDD" id="cd03443">
    <property type="entry name" value="PaaI_thioesterase"/>
    <property type="match status" value="1"/>
</dbReference>
<dbReference type="InterPro" id="IPR006683">
    <property type="entry name" value="Thioestr_dom"/>
</dbReference>
<dbReference type="InterPro" id="IPR029069">
    <property type="entry name" value="HotDog_dom_sf"/>
</dbReference>
<dbReference type="InterPro" id="IPR003736">
    <property type="entry name" value="PAAI_dom"/>
</dbReference>
<dbReference type="Gene3D" id="3.10.129.10">
    <property type="entry name" value="Hotdog Thioesterase"/>
    <property type="match status" value="1"/>
</dbReference>